<gene>
    <name evidence="1" type="ORF">MGN01_04290</name>
</gene>
<dbReference type="Proteomes" id="UP000321750">
    <property type="component" value="Unassembled WGS sequence"/>
</dbReference>
<comment type="caution">
    <text evidence="1">The sequence shown here is derived from an EMBL/GenBank/DDBJ whole genome shotgun (WGS) entry which is preliminary data.</text>
</comment>
<protein>
    <recommendedName>
        <fullName evidence="3">Phage tail assembly protein</fullName>
    </recommendedName>
</protein>
<sequence length="107" mass="11517">MADPINASIPDCLKAMQAPQITKWPYEFPLSRPIDDGQETTAVLILQEPTAKEVFRFGLLTGLAEDQVRGLVGQLAGIAPPLLDKIAGADIIALSVRLNRFFSQAAA</sequence>
<keyword evidence="2" id="KW-1185">Reference proteome</keyword>
<evidence type="ECO:0000313" key="2">
    <source>
        <dbReference type="Proteomes" id="UP000321750"/>
    </source>
</evidence>
<proteinExistence type="predicted"/>
<dbReference type="EMBL" id="BJZV01000002">
    <property type="protein sequence ID" value="GEP08584.1"/>
    <property type="molecule type" value="Genomic_DNA"/>
</dbReference>
<reference evidence="1 2" key="1">
    <citation type="submission" date="2019-07" db="EMBL/GenBank/DDBJ databases">
        <title>Whole genome shotgun sequence of Methylobacterium gnaphalii NBRC 107716.</title>
        <authorList>
            <person name="Hosoyama A."/>
            <person name="Uohara A."/>
            <person name="Ohji S."/>
            <person name="Ichikawa N."/>
        </authorList>
    </citation>
    <scope>NUCLEOTIDE SEQUENCE [LARGE SCALE GENOMIC DNA]</scope>
    <source>
        <strain evidence="1 2">NBRC 107716</strain>
    </source>
</reference>
<dbReference type="AlphaFoldDB" id="A0A512JF67"/>
<dbReference type="OrthoDB" id="8689846at2"/>
<evidence type="ECO:0000313" key="1">
    <source>
        <dbReference type="EMBL" id="GEP08584.1"/>
    </source>
</evidence>
<accession>A0A512JF67</accession>
<organism evidence="1 2">
    <name type="scientific">Methylobacterium gnaphalii</name>
    <dbReference type="NCBI Taxonomy" id="1010610"/>
    <lineage>
        <taxon>Bacteria</taxon>
        <taxon>Pseudomonadati</taxon>
        <taxon>Pseudomonadota</taxon>
        <taxon>Alphaproteobacteria</taxon>
        <taxon>Hyphomicrobiales</taxon>
        <taxon>Methylobacteriaceae</taxon>
        <taxon>Methylobacterium</taxon>
    </lineage>
</organism>
<name>A0A512JF67_9HYPH</name>
<evidence type="ECO:0008006" key="3">
    <source>
        <dbReference type="Google" id="ProtNLM"/>
    </source>
</evidence>
<dbReference type="RefSeq" id="WP_147044943.1">
    <property type="nucleotide sequence ID" value="NZ_BJZV01000002.1"/>
</dbReference>